<dbReference type="InterPro" id="IPR036638">
    <property type="entry name" value="HLH_DNA-bd_sf"/>
</dbReference>
<dbReference type="InterPro" id="IPR037208">
    <property type="entry name" value="Spo0E-like_sf"/>
</dbReference>
<dbReference type="EMBL" id="QNRJ01000012">
    <property type="protein sequence ID" value="RBP02784.1"/>
    <property type="molecule type" value="Genomic_DNA"/>
</dbReference>
<sequence>MNVTPKVQNIIQEMETKRLELKYFAQYHGFSHPATVRLSQELDELFNLYHQLNQK</sequence>
<evidence type="ECO:0000313" key="2">
    <source>
        <dbReference type="Proteomes" id="UP000252118"/>
    </source>
</evidence>
<dbReference type="GO" id="GO:0046983">
    <property type="term" value="F:protein dimerization activity"/>
    <property type="evidence" value="ECO:0007669"/>
    <property type="project" value="InterPro"/>
</dbReference>
<dbReference type="Gene3D" id="4.10.280.10">
    <property type="entry name" value="Helix-loop-helix DNA-binding domain"/>
    <property type="match status" value="1"/>
</dbReference>
<dbReference type="Pfam" id="PF09388">
    <property type="entry name" value="SpoOE-like"/>
    <property type="match status" value="1"/>
</dbReference>
<organism evidence="1 2">
    <name type="scientific">Rossellomorea aquimaris</name>
    <dbReference type="NCBI Taxonomy" id="189382"/>
    <lineage>
        <taxon>Bacteria</taxon>
        <taxon>Bacillati</taxon>
        <taxon>Bacillota</taxon>
        <taxon>Bacilli</taxon>
        <taxon>Bacillales</taxon>
        <taxon>Bacillaceae</taxon>
        <taxon>Rossellomorea</taxon>
    </lineage>
</organism>
<gene>
    <name evidence="1" type="ORF">DET59_11271</name>
</gene>
<dbReference type="Proteomes" id="UP000252118">
    <property type="component" value="Unassembled WGS sequence"/>
</dbReference>
<evidence type="ECO:0000313" key="1">
    <source>
        <dbReference type="EMBL" id="RBP02784.1"/>
    </source>
</evidence>
<accession>A0A366EKC4</accession>
<comment type="caution">
    <text evidence="1">The sequence shown here is derived from an EMBL/GenBank/DDBJ whole genome shotgun (WGS) entry which is preliminary data.</text>
</comment>
<protein>
    <submittedName>
        <fullName evidence="1">Spo0E like sporulation regulatory protein</fullName>
    </submittedName>
</protein>
<proteinExistence type="predicted"/>
<dbReference type="AlphaFoldDB" id="A0A366EKC4"/>
<dbReference type="SUPFAM" id="SSF140500">
    <property type="entry name" value="BAS1536-like"/>
    <property type="match status" value="1"/>
</dbReference>
<dbReference type="InterPro" id="IPR018540">
    <property type="entry name" value="Spo0E-like"/>
</dbReference>
<reference evidence="1 2" key="1">
    <citation type="submission" date="2018-06" db="EMBL/GenBank/DDBJ databases">
        <title>Freshwater and sediment microbial communities from various areas in North America, analyzing microbe dynamics in response to fracking.</title>
        <authorList>
            <person name="Lamendella R."/>
        </authorList>
    </citation>
    <scope>NUCLEOTIDE SEQUENCE [LARGE SCALE GENOMIC DNA]</scope>
    <source>
        <strain evidence="1 2">97B</strain>
    </source>
</reference>
<dbReference type="OrthoDB" id="2973153at2"/>
<dbReference type="RefSeq" id="WP_113970429.1">
    <property type="nucleotide sequence ID" value="NZ_QNRJ01000012.1"/>
</dbReference>
<name>A0A366EKC4_9BACI</name>
<dbReference type="GO" id="GO:0043937">
    <property type="term" value="P:regulation of sporulation"/>
    <property type="evidence" value="ECO:0007669"/>
    <property type="project" value="InterPro"/>
</dbReference>